<feature type="signal peptide" evidence="1">
    <location>
        <begin position="1"/>
        <end position="30"/>
    </location>
</feature>
<dbReference type="InterPro" id="IPR000801">
    <property type="entry name" value="Esterase-like"/>
</dbReference>
<evidence type="ECO:0000313" key="3">
    <source>
        <dbReference type="Proteomes" id="UP001185873"/>
    </source>
</evidence>
<dbReference type="SUPFAM" id="SSF53474">
    <property type="entry name" value="alpha/beta-Hydrolases"/>
    <property type="match status" value="1"/>
</dbReference>
<sequence>MNTRVRRRATVTATVLAAILSLGFAAPASAQIGGDIDTSSLGLEEVELIGSAAGSLPLGSTLGSLGSAGSTNIPLGGTGSYVELPNPPRPRDDSIDSVELRAITQHGEYEHWLVTSAAMQREIVLEVLPSRVTDKGSAPVLYLLDGVDSVEGNSGWKRAGNMPARMAEENVHLVTPTGGPSSYWSDWQSEDEVFGYNKWETFLTEELPDLVEAELATRGTKHNGKNGIAGASMGAQAAMHLAATYPELYDGVMALSGYYSTTDELGYQSVRGSVDGRGGDSANMWGPRGSDLWKYHDTISHPEGLEGAAVYFATGGTAVSEGDLRNYGDDYFDMLQGLALEKGVIEGARSFSRELDRHGIEHRVDYGDEGLHGWQTFVDYITPGWNHIKPALQG</sequence>
<proteinExistence type="predicted"/>
<dbReference type="InterPro" id="IPR029058">
    <property type="entry name" value="AB_hydrolase_fold"/>
</dbReference>
<dbReference type="PANTHER" id="PTHR48098">
    <property type="entry name" value="ENTEROCHELIN ESTERASE-RELATED"/>
    <property type="match status" value="1"/>
</dbReference>
<keyword evidence="2" id="KW-0378">Hydrolase</keyword>
<protein>
    <submittedName>
        <fullName evidence="2">Alpha/beta hydrolase family protein</fullName>
    </submittedName>
</protein>
<dbReference type="Gene3D" id="3.40.50.1820">
    <property type="entry name" value="alpha/beta hydrolase"/>
    <property type="match status" value="1"/>
</dbReference>
<dbReference type="GO" id="GO:0016787">
    <property type="term" value="F:hydrolase activity"/>
    <property type="evidence" value="ECO:0007669"/>
    <property type="project" value="UniProtKB-KW"/>
</dbReference>
<gene>
    <name evidence="2" type="ORF">R3P82_07275</name>
</gene>
<evidence type="ECO:0000313" key="2">
    <source>
        <dbReference type="EMBL" id="MDV6298915.1"/>
    </source>
</evidence>
<dbReference type="Proteomes" id="UP001185873">
    <property type="component" value="Unassembled WGS sequence"/>
</dbReference>
<dbReference type="InterPro" id="IPR050583">
    <property type="entry name" value="Mycobacterial_A85_antigen"/>
</dbReference>
<evidence type="ECO:0000256" key="1">
    <source>
        <dbReference type="SAM" id="SignalP"/>
    </source>
</evidence>
<comment type="caution">
    <text evidence="2">The sequence shown here is derived from an EMBL/GenBank/DDBJ whole genome shotgun (WGS) entry which is preliminary data.</text>
</comment>
<name>A0AAE4QVQ4_9ACTN</name>
<organism evidence="2 3">
    <name type="scientific">Dietzia maris</name>
    <dbReference type="NCBI Taxonomy" id="37915"/>
    <lineage>
        <taxon>Bacteria</taxon>
        <taxon>Bacillati</taxon>
        <taxon>Actinomycetota</taxon>
        <taxon>Actinomycetes</taxon>
        <taxon>Mycobacteriales</taxon>
        <taxon>Dietziaceae</taxon>
        <taxon>Dietzia</taxon>
    </lineage>
</organism>
<keyword evidence="1" id="KW-0732">Signal</keyword>
<dbReference type="RefSeq" id="WP_317469450.1">
    <property type="nucleotide sequence ID" value="NZ_JAWLKJ010000002.1"/>
</dbReference>
<dbReference type="AlphaFoldDB" id="A0AAE4QVQ4"/>
<dbReference type="Pfam" id="PF00756">
    <property type="entry name" value="Esterase"/>
    <property type="match status" value="1"/>
</dbReference>
<dbReference type="GO" id="GO:0016747">
    <property type="term" value="F:acyltransferase activity, transferring groups other than amino-acyl groups"/>
    <property type="evidence" value="ECO:0007669"/>
    <property type="project" value="TreeGrafter"/>
</dbReference>
<feature type="chain" id="PRO_5042099555" evidence="1">
    <location>
        <begin position="31"/>
        <end position="394"/>
    </location>
</feature>
<accession>A0AAE4QVQ4</accession>
<dbReference type="EMBL" id="JAWLKJ010000002">
    <property type="protein sequence ID" value="MDV6298915.1"/>
    <property type="molecule type" value="Genomic_DNA"/>
</dbReference>
<dbReference type="PANTHER" id="PTHR48098:SF1">
    <property type="entry name" value="DIACYLGLYCEROL ACYLTRANSFERASE_MYCOLYLTRANSFERASE AG85A"/>
    <property type="match status" value="1"/>
</dbReference>
<reference evidence="2" key="1">
    <citation type="submission" date="2023-10" db="EMBL/GenBank/DDBJ databases">
        <title>Development of a sustainable strategy for remediation of hydrocarbon-contaminated territories based on the waste exchange concept.</title>
        <authorList>
            <person name="Krivoruchko A."/>
        </authorList>
    </citation>
    <scope>NUCLEOTIDE SEQUENCE</scope>
    <source>
        <strain evidence="2">IEGM 1175</strain>
    </source>
</reference>